<dbReference type="AlphaFoldDB" id="A0A0D3HUS2"/>
<dbReference type="HOGENOM" id="CLU_2641998_0_0_1"/>
<reference evidence="2" key="1">
    <citation type="journal article" date="2009" name="Rice">
        <title>De Novo Next Generation Sequencing of Plant Genomes.</title>
        <authorList>
            <person name="Rounsley S."/>
            <person name="Marri P.R."/>
            <person name="Yu Y."/>
            <person name="He R."/>
            <person name="Sisneros N."/>
            <person name="Goicoechea J.L."/>
            <person name="Lee S.J."/>
            <person name="Angelova A."/>
            <person name="Kudrna D."/>
            <person name="Luo M."/>
            <person name="Affourtit J."/>
            <person name="Desany B."/>
            <person name="Knight J."/>
            <person name="Niazi F."/>
            <person name="Egholm M."/>
            <person name="Wing R.A."/>
        </authorList>
    </citation>
    <scope>NUCLEOTIDE SEQUENCE [LARGE SCALE GENOMIC DNA]</scope>
    <source>
        <strain evidence="2">cv. IRGC 105608</strain>
    </source>
</reference>
<dbReference type="EnsemblPlants" id="OBART12G12980.1">
    <property type="protein sequence ID" value="OBART12G12980.1"/>
    <property type="gene ID" value="OBART12G12980"/>
</dbReference>
<name>A0A0D3HUS2_9ORYZ</name>
<dbReference type="Proteomes" id="UP000026960">
    <property type="component" value="Chromosome 12"/>
</dbReference>
<keyword evidence="3" id="KW-1185">Reference proteome</keyword>
<evidence type="ECO:0000313" key="2">
    <source>
        <dbReference type="EnsemblPlants" id="OBART12G12980.1"/>
    </source>
</evidence>
<protein>
    <submittedName>
        <fullName evidence="2">Uncharacterized protein</fullName>
    </submittedName>
</protein>
<evidence type="ECO:0000256" key="1">
    <source>
        <dbReference type="SAM" id="MobiDB-lite"/>
    </source>
</evidence>
<accession>A0A0D3HUS2</accession>
<feature type="compositionally biased region" description="Polar residues" evidence="1">
    <location>
        <begin position="1"/>
        <end position="10"/>
    </location>
</feature>
<organism evidence="2">
    <name type="scientific">Oryza barthii</name>
    <dbReference type="NCBI Taxonomy" id="65489"/>
    <lineage>
        <taxon>Eukaryota</taxon>
        <taxon>Viridiplantae</taxon>
        <taxon>Streptophyta</taxon>
        <taxon>Embryophyta</taxon>
        <taxon>Tracheophyta</taxon>
        <taxon>Spermatophyta</taxon>
        <taxon>Magnoliopsida</taxon>
        <taxon>Liliopsida</taxon>
        <taxon>Poales</taxon>
        <taxon>Poaceae</taxon>
        <taxon>BOP clade</taxon>
        <taxon>Oryzoideae</taxon>
        <taxon>Oryzeae</taxon>
        <taxon>Oryzinae</taxon>
        <taxon>Oryza</taxon>
    </lineage>
</organism>
<sequence length="77" mass="8284">MAATRASSMVGSKRAGHLSPSHCNLLPPLRPIPTFPSRPGSYAAATDFGGLLAMSTTKNGYDDDLNALMKRRPRRRA</sequence>
<evidence type="ECO:0000313" key="3">
    <source>
        <dbReference type="Proteomes" id="UP000026960"/>
    </source>
</evidence>
<dbReference type="Gramene" id="OBART12G12980.1">
    <property type="protein sequence ID" value="OBART12G12980.1"/>
    <property type="gene ID" value="OBART12G12980"/>
</dbReference>
<reference evidence="2" key="2">
    <citation type="submission" date="2015-03" db="UniProtKB">
        <authorList>
            <consortium name="EnsemblPlants"/>
        </authorList>
    </citation>
    <scope>IDENTIFICATION</scope>
</reference>
<feature type="region of interest" description="Disordered" evidence="1">
    <location>
        <begin position="1"/>
        <end position="23"/>
    </location>
</feature>
<dbReference type="PaxDb" id="65489-OBART12G12980.1"/>
<proteinExistence type="predicted"/>